<evidence type="ECO:0000259" key="1">
    <source>
        <dbReference type="Pfam" id="PF26035"/>
    </source>
</evidence>
<gene>
    <name evidence="3" type="ORF">MUN33_06075</name>
</gene>
<keyword evidence="4" id="KW-1185">Reference proteome</keyword>
<reference evidence="3" key="1">
    <citation type="submission" date="2022-04" db="EMBL/GenBank/DDBJ databases">
        <title>Corynebacterium kalidii LD5P10.</title>
        <authorList>
            <person name="Sun J.Q."/>
        </authorList>
    </citation>
    <scope>NUCLEOTIDE SEQUENCE</scope>
    <source>
        <strain evidence="3">LD5P10</strain>
    </source>
</reference>
<proteinExistence type="predicted"/>
<evidence type="ECO:0000313" key="4">
    <source>
        <dbReference type="Proteomes" id="UP001139207"/>
    </source>
</evidence>
<evidence type="ECO:0000259" key="2">
    <source>
        <dbReference type="Pfam" id="PF26572"/>
    </source>
</evidence>
<sequence length="245" mass="25101">MMLNLPGSGAAEELSLTLTGAADGRAPSLASELRRTAAVATRALRMDSGAMARVVRVGDDTVDVIFSTPLGCIVAERVHAVPSVDDAVVLADPLPRVLAAAADAPAGTSVTLGGVVSLLWTGTAPPARGYTLVDTVPAGDVRGLFAGMQREADEYAGPAGLPPSLLDQTLLRLTGPTGSDTVEITGRVVAALGALGLVVEPKREELRAYDVIRVSTTGSWVRIDALFGSAYVPRPGGLARIPSPN</sequence>
<dbReference type="AlphaFoldDB" id="A0A9X2B1P7"/>
<dbReference type="Proteomes" id="UP001139207">
    <property type="component" value="Unassembled WGS sequence"/>
</dbReference>
<name>A0A9X2B1P7_9CORY</name>
<comment type="caution">
    <text evidence="3">The sequence shown here is derived from an EMBL/GenBank/DDBJ whole genome shotgun (WGS) entry which is preliminary data.</text>
</comment>
<feature type="domain" description="DUF8010" evidence="1">
    <location>
        <begin position="33"/>
        <end position="120"/>
    </location>
</feature>
<organism evidence="3 4">
    <name type="scientific">Corynebacterium kalidii</name>
    <dbReference type="NCBI Taxonomy" id="2931982"/>
    <lineage>
        <taxon>Bacteria</taxon>
        <taxon>Bacillati</taxon>
        <taxon>Actinomycetota</taxon>
        <taxon>Actinomycetes</taxon>
        <taxon>Mycobacteriales</taxon>
        <taxon>Corynebacteriaceae</taxon>
        <taxon>Corynebacterium</taxon>
    </lineage>
</organism>
<dbReference type="EMBL" id="JALIEA010000012">
    <property type="protein sequence ID" value="MCJ7858284.1"/>
    <property type="molecule type" value="Genomic_DNA"/>
</dbReference>
<dbReference type="InterPro" id="IPR058498">
    <property type="entry name" value="DUF8185"/>
</dbReference>
<dbReference type="Pfam" id="PF26035">
    <property type="entry name" value="DUF8010"/>
    <property type="match status" value="1"/>
</dbReference>
<dbReference type="RefSeq" id="WP_244804017.1">
    <property type="nucleotide sequence ID" value="NZ_JALIEA010000012.1"/>
</dbReference>
<dbReference type="InterPro" id="IPR058323">
    <property type="entry name" value="DUF8010"/>
</dbReference>
<evidence type="ECO:0000313" key="3">
    <source>
        <dbReference type="EMBL" id="MCJ7858284.1"/>
    </source>
</evidence>
<feature type="domain" description="DUF8185" evidence="2">
    <location>
        <begin position="125"/>
        <end position="236"/>
    </location>
</feature>
<dbReference type="Pfam" id="PF26572">
    <property type="entry name" value="DUF8185"/>
    <property type="match status" value="1"/>
</dbReference>
<accession>A0A9X2B1P7</accession>
<protein>
    <submittedName>
        <fullName evidence="3">Uncharacterized protein</fullName>
    </submittedName>
</protein>